<sequence length="247" mass="27525">MSRRHVAVESPPLPATRSRQLLTTSSNRRFDTKSDGTSGGSSRVGETAGECAAVWCCCPCAMVDLVILAVYRLPIGIWRKKKRKNVLRDKRKMISSMENEDRRKMNSLTEEEEYRSRNEPVEWNSEILVGFNGAGFWRSGYDEASEPPPTQSPSPFSSTPPVKRPDLKRQRPPLTNLKSSESTAGHHREPLVSRSSRDSTTTSTSYCVFHPEIPTPPHQNAVVAATPPQQRHITATKQIRPDLAAGC</sequence>
<feature type="compositionally biased region" description="Polar residues" evidence="1">
    <location>
        <begin position="17"/>
        <end position="27"/>
    </location>
</feature>
<keyword evidence="3" id="KW-1185">Reference proteome</keyword>
<feature type="region of interest" description="Disordered" evidence="1">
    <location>
        <begin position="1"/>
        <end position="43"/>
    </location>
</feature>
<evidence type="ECO:0000313" key="2">
    <source>
        <dbReference type="EMBL" id="KAG8371098.1"/>
    </source>
</evidence>
<dbReference type="PANTHER" id="PTHR33264">
    <property type="entry name" value="EXPRESSED PROTEIN"/>
    <property type="match status" value="1"/>
</dbReference>
<proteinExistence type="predicted"/>
<accession>A0AAV6WKL2</accession>
<dbReference type="PANTHER" id="PTHR33264:SF8">
    <property type="entry name" value="EXPRESSED PROTEIN"/>
    <property type="match status" value="1"/>
</dbReference>
<dbReference type="EMBL" id="WHWC01000013">
    <property type="protein sequence ID" value="KAG8371098.1"/>
    <property type="molecule type" value="Genomic_DNA"/>
</dbReference>
<gene>
    <name evidence="2" type="ORF">BUALT_Bualt13G0051500</name>
</gene>
<name>A0AAV6WKL2_9LAMI</name>
<protein>
    <submittedName>
        <fullName evidence="2">Uncharacterized protein</fullName>
    </submittedName>
</protein>
<evidence type="ECO:0000313" key="3">
    <source>
        <dbReference type="Proteomes" id="UP000826271"/>
    </source>
</evidence>
<dbReference type="AlphaFoldDB" id="A0AAV6WKL2"/>
<feature type="region of interest" description="Disordered" evidence="1">
    <location>
        <begin position="97"/>
        <end position="119"/>
    </location>
</feature>
<feature type="region of interest" description="Disordered" evidence="1">
    <location>
        <begin position="139"/>
        <end position="211"/>
    </location>
</feature>
<feature type="compositionally biased region" description="Basic and acidic residues" evidence="1">
    <location>
        <begin position="184"/>
        <end position="197"/>
    </location>
</feature>
<dbReference type="Proteomes" id="UP000826271">
    <property type="component" value="Unassembled WGS sequence"/>
</dbReference>
<evidence type="ECO:0000256" key="1">
    <source>
        <dbReference type="SAM" id="MobiDB-lite"/>
    </source>
</evidence>
<organism evidence="2 3">
    <name type="scientific">Buddleja alternifolia</name>
    <dbReference type="NCBI Taxonomy" id="168488"/>
    <lineage>
        <taxon>Eukaryota</taxon>
        <taxon>Viridiplantae</taxon>
        <taxon>Streptophyta</taxon>
        <taxon>Embryophyta</taxon>
        <taxon>Tracheophyta</taxon>
        <taxon>Spermatophyta</taxon>
        <taxon>Magnoliopsida</taxon>
        <taxon>eudicotyledons</taxon>
        <taxon>Gunneridae</taxon>
        <taxon>Pentapetalae</taxon>
        <taxon>asterids</taxon>
        <taxon>lamiids</taxon>
        <taxon>Lamiales</taxon>
        <taxon>Scrophulariaceae</taxon>
        <taxon>Buddlejeae</taxon>
        <taxon>Buddleja</taxon>
    </lineage>
</organism>
<reference evidence="2" key="1">
    <citation type="submission" date="2019-10" db="EMBL/GenBank/DDBJ databases">
        <authorList>
            <person name="Zhang R."/>
            <person name="Pan Y."/>
            <person name="Wang J."/>
            <person name="Ma R."/>
            <person name="Yu S."/>
        </authorList>
    </citation>
    <scope>NUCLEOTIDE SEQUENCE</scope>
    <source>
        <strain evidence="2">LA-IB0</strain>
        <tissue evidence="2">Leaf</tissue>
    </source>
</reference>
<comment type="caution">
    <text evidence="2">The sequence shown here is derived from an EMBL/GenBank/DDBJ whole genome shotgun (WGS) entry which is preliminary data.</text>
</comment>